<dbReference type="GO" id="GO:0003677">
    <property type="term" value="F:DNA binding"/>
    <property type="evidence" value="ECO:0007669"/>
    <property type="project" value="UniProtKB-UniRule"/>
</dbReference>
<organism evidence="5 6">
    <name type="scientific">Geodermatophilus normandii</name>
    <dbReference type="NCBI Taxonomy" id="1137989"/>
    <lineage>
        <taxon>Bacteria</taxon>
        <taxon>Bacillati</taxon>
        <taxon>Actinomycetota</taxon>
        <taxon>Actinomycetes</taxon>
        <taxon>Geodermatophilales</taxon>
        <taxon>Geodermatophilaceae</taxon>
        <taxon>Geodermatophilus</taxon>
    </lineage>
</organism>
<proteinExistence type="predicted"/>
<evidence type="ECO:0000256" key="3">
    <source>
        <dbReference type="PROSITE-ProRule" id="PRU01248"/>
    </source>
</evidence>
<dbReference type="SUPFAM" id="SSF56349">
    <property type="entry name" value="DNA breaking-rejoining enzymes"/>
    <property type="match status" value="1"/>
</dbReference>
<dbReference type="InterPro" id="IPR044068">
    <property type="entry name" value="CB"/>
</dbReference>
<evidence type="ECO:0000259" key="4">
    <source>
        <dbReference type="PROSITE" id="PS51900"/>
    </source>
</evidence>
<dbReference type="EMBL" id="JAAGWE010000004">
    <property type="protein sequence ID" value="NEM04860.1"/>
    <property type="molecule type" value="Genomic_DNA"/>
</dbReference>
<reference evidence="5 6" key="1">
    <citation type="submission" date="2019-12" db="EMBL/GenBank/DDBJ databases">
        <title>WGS of CPCC 203550 I12A-02606.</title>
        <authorList>
            <person name="Jiang Z."/>
        </authorList>
    </citation>
    <scope>NUCLEOTIDE SEQUENCE [LARGE SCALE GENOMIC DNA]</scope>
    <source>
        <strain evidence="5 6">I12A-02606</strain>
    </source>
</reference>
<dbReference type="Proteomes" id="UP000471126">
    <property type="component" value="Unassembled WGS sequence"/>
</dbReference>
<protein>
    <submittedName>
        <fullName evidence="5">Site-specific integrase</fullName>
    </submittedName>
</protein>
<dbReference type="GO" id="GO:0006310">
    <property type="term" value="P:DNA recombination"/>
    <property type="evidence" value="ECO:0007669"/>
    <property type="project" value="UniProtKB-KW"/>
</dbReference>
<dbReference type="GO" id="GO:0015074">
    <property type="term" value="P:DNA integration"/>
    <property type="evidence" value="ECO:0007669"/>
    <property type="project" value="InterPro"/>
</dbReference>
<dbReference type="AlphaFoldDB" id="A0A6P0GAG1"/>
<dbReference type="Gene3D" id="1.10.150.130">
    <property type="match status" value="1"/>
</dbReference>
<feature type="domain" description="Core-binding (CB)" evidence="4">
    <location>
        <begin position="3"/>
        <end position="88"/>
    </location>
</feature>
<name>A0A6P0GAG1_9ACTN</name>
<dbReference type="Pfam" id="PF13495">
    <property type="entry name" value="Phage_int_SAM_4"/>
    <property type="match status" value="1"/>
</dbReference>
<evidence type="ECO:0000256" key="2">
    <source>
        <dbReference type="ARBA" id="ARBA00023172"/>
    </source>
</evidence>
<dbReference type="InterPro" id="IPR013762">
    <property type="entry name" value="Integrase-like_cat_sf"/>
</dbReference>
<comment type="caution">
    <text evidence="5">The sequence shown here is derived from an EMBL/GenBank/DDBJ whole genome shotgun (WGS) entry which is preliminary data.</text>
</comment>
<dbReference type="Gene3D" id="1.10.443.10">
    <property type="entry name" value="Intergrase catalytic core"/>
    <property type="match status" value="1"/>
</dbReference>
<dbReference type="PROSITE" id="PS51900">
    <property type="entry name" value="CB"/>
    <property type="match status" value="1"/>
</dbReference>
<sequence length="189" mass="21083">MAIRLEDLLASFRRHLRAAAKAPRTIELYGQSVEYFCRWLTERGRPATLDEMTRHAISAWLAELAETCEPSTVGTRLRGMRRFCRWLVTEGELEKAPTDGIEIPSPPDKPVPILTDPEIAALLKVCAVGSGRPGTFDRVVFLGRRDEVVLRLLLDTGVRVSELCGLGRVSQSRSQSRIEAKTTAPRKTV</sequence>
<keyword evidence="2" id="KW-0233">DNA recombination</keyword>
<dbReference type="InterPro" id="IPR010998">
    <property type="entry name" value="Integrase_recombinase_N"/>
</dbReference>
<dbReference type="InterPro" id="IPR004107">
    <property type="entry name" value="Integrase_SAM-like_N"/>
</dbReference>
<gene>
    <name evidence="5" type="ORF">GCU54_02320</name>
</gene>
<evidence type="ECO:0000313" key="5">
    <source>
        <dbReference type="EMBL" id="NEM04860.1"/>
    </source>
</evidence>
<accession>A0A6P0GAG1</accession>
<feature type="non-terminal residue" evidence="5">
    <location>
        <position position="189"/>
    </location>
</feature>
<dbReference type="InterPro" id="IPR011010">
    <property type="entry name" value="DNA_brk_join_enz"/>
</dbReference>
<evidence type="ECO:0000256" key="1">
    <source>
        <dbReference type="ARBA" id="ARBA00023125"/>
    </source>
</evidence>
<evidence type="ECO:0000313" key="6">
    <source>
        <dbReference type="Proteomes" id="UP000471126"/>
    </source>
</evidence>
<dbReference type="RefSeq" id="WP_163475080.1">
    <property type="nucleotide sequence ID" value="NZ_JAAGWE010000004.1"/>
</dbReference>
<keyword evidence="1 3" id="KW-0238">DNA-binding</keyword>